<organism evidence="1 2">
    <name type="scientific">Paramecium tetraurelia</name>
    <dbReference type="NCBI Taxonomy" id="5888"/>
    <lineage>
        <taxon>Eukaryota</taxon>
        <taxon>Sar</taxon>
        <taxon>Alveolata</taxon>
        <taxon>Ciliophora</taxon>
        <taxon>Intramacronucleata</taxon>
        <taxon>Oligohymenophorea</taxon>
        <taxon>Peniculida</taxon>
        <taxon>Parameciidae</taxon>
        <taxon>Paramecium</taxon>
    </lineage>
</organism>
<dbReference type="Proteomes" id="UP000000600">
    <property type="component" value="Unassembled WGS sequence"/>
</dbReference>
<proteinExistence type="predicted"/>
<name>A0CC24_PARTE</name>
<keyword evidence="2" id="KW-1185">Reference proteome</keyword>
<dbReference type="EMBL" id="CT868059">
    <property type="protein sequence ID" value="CAK68341.1"/>
    <property type="molecule type" value="Genomic_DNA"/>
</dbReference>
<dbReference type="RefSeq" id="XP_001435738.1">
    <property type="nucleotide sequence ID" value="XM_001435701.2"/>
</dbReference>
<gene>
    <name evidence="1" type="ORF">GSPATT00037125001</name>
</gene>
<evidence type="ECO:0000313" key="1">
    <source>
        <dbReference type="EMBL" id="CAK68341.1"/>
    </source>
</evidence>
<dbReference type="PANTHER" id="PTHR39767:SF2">
    <property type="entry name" value="CHROMOSOME UNDETERMINED SCAFFOLD_1, WHOLE GENOME SHOTGUN SEQUENCE"/>
    <property type="match status" value="1"/>
</dbReference>
<dbReference type="OrthoDB" id="301866at2759"/>
<dbReference type="HOGENOM" id="CLU_396633_0_0_1"/>
<sequence length="701" mass="79685">MRNKTFFLQKYDQNLLVDSQSFHFEQLPNEFINSILFYSKFVFNNRRYYQIFLEIGWGIIGSSAIFDAQMGKSVFGGSNGFAVGTTIYKLVLVPQAHHTLRMKFRIWAINKWESEYIVIKADGVVVNKQLVHSSLTSNFAQYLFQEIFFFHSGPSVLLEITSTLNEANNNESWGVRDIEIYAVTCPTGCDLCSYSDTSDTCSQFQFTTSNFATDTFSTNQGWVVEDYVVQQLLCDKIQLFGYFPTGVSIYKRYFLETSFYKVKVKFQFWKIDAIATSNTHALYANGDLIWTYDKTKSKTLNICSVATSEEYTNVDVEFESNSQLITFQFFSDSVAGEYYGIRDFYIYVLLCEDQTALCSKTSTQIVADPDLIDFQLSVSSLVSSIAASLPPQWSSYQSFSATSRLTQSSCTEAAVPIQYMSLYDKLYKDFVFNPHKTLKIIFYLYSQSRENNVLLYVDDALADTITIGYSSNDINCAASGYGDKFEEYTLYAIEIDHTALMSRISFIGLTYTGGNFLQGFNKFEVYTGNCDCNACTDSGACQTVYSLVDIDFAQDTLTDNEKWQLISYSILATTCNSKEILGGYNVLSYTQQVRALYKSLPTHNSKRIQMNVYFIGNWANTEYLVILLDNNEIWRQKVLKANYASQLCSGGGPSYQIVEIDLFISHSTTDFTLIFKIDSGSGDEYWGVRDFFISTSNQIIS</sequence>
<reference evidence="1 2" key="1">
    <citation type="journal article" date="2006" name="Nature">
        <title>Global trends of whole-genome duplications revealed by the ciliate Paramecium tetraurelia.</title>
        <authorList>
            <consortium name="Genoscope"/>
            <person name="Aury J.-M."/>
            <person name="Jaillon O."/>
            <person name="Duret L."/>
            <person name="Noel B."/>
            <person name="Jubin C."/>
            <person name="Porcel B.M."/>
            <person name="Segurens B."/>
            <person name="Daubin V."/>
            <person name="Anthouard V."/>
            <person name="Aiach N."/>
            <person name="Arnaiz O."/>
            <person name="Billaut A."/>
            <person name="Beisson J."/>
            <person name="Blanc I."/>
            <person name="Bouhouche K."/>
            <person name="Camara F."/>
            <person name="Duharcourt S."/>
            <person name="Guigo R."/>
            <person name="Gogendeau D."/>
            <person name="Katinka M."/>
            <person name="Keller A.-M."/>
            <person name="Kissmehl R."/>
            <person name="Klotz C."/>
            <person name="Koll F."/>
            <person name="Le Moue A."/>
            <person name="Lepere C."/>
            <person name="Malinsky S."/>
            <person name="Nowacki M."/>
            <person name="Nowak J.K."/>
            <person name="Plattner H."/>
            <person name="Poulain J."/>
            <person name="Ruiz F."/>
            <person name="Serrano V."/>
            <person name="Zagulski M."/>
            <person name="Dessen P."/>
            <person name="Betermier M."/>
            <person name="Weissenbach J."/>
            <person name="Scarpelli C."/>
            <person name="Schachter V."/>
            <person name="Sperling L."/>
            <person name="Meyer E."/>
            <person name="Cohen J."/>
            <person name="Wincker P."/>
        </authorList>
    </citation>
    <scope>NUCLEOTIDE SEQUENCE [LARGE SCALE GENOMIC DNA]</scope>
    <source>
        <strain evidence="1 2">Stock d4-2</strain>
    </source>
</reference>
<dbReference type="OMA" id="NKWESEY"/>
<dbReference type="PANTHER" id="PTHR39767">
    <property type="entry name" value="CALCIUM/CALMODULIN-BINDING MEMBRANE PROTEIN PCM4-RELATED"/>
    <property type="match status" value="1"/>
</dbReference>
<dbReference type="KEGG" id="ptm:GSPATT00037125001"/>
<evidence type="ECO:0008006" key="3">
    <source>
        <dbReference type="Google" id="ProtNLM"/>
    </source>
</evidence>
<dbReference type="GeneID" id="5021523"/>
<accession>A0CC24</accession>
<dbReference type="InParanoid" id="A0CC24"/>
<protein>
    <recommendedName>
        <fullName evidence="3">MAM domain-containing protein</fullName>
    </recommendedName>
</protein>
<evidence type="ECO:0000313" key="2">
    <source>
        <dbReference type="Proteomes" id="UP000000600"/>
    </source>
</evidence>
<dbReference type="AlphaFoldDB" id="A0CC24"/>